<evidence type="ECO:0000313" key="3">
    <source>
        <dbReference type="Proteomes" id="UP000054166"/>
    </source>
</evidence>
<name>A0A0C3BK22_PILCF</name>
<dbReference type="Proteomes" id="UP000054166">
    <property type="component" value="Unassembled WGS sequence"/>
</dbReference>
<feature type="region of interest" description="Disordered" evidence="1">
    <location>
        <begin position="331"/>
        <end position="354"/>
    </location>
</feature>
<dbReference type="InParanoid" id="A0A0C3BK22"/>
<dbReference type="HOGENOM" id="CLU_671051_0_0_1"/>
<dbReference type="EMBL" id="KN833022">
    <property type="protein sequence ID" value="KIM77682.1"/>
    <property type="molecule type" value="Genomic_DNA"/>
</dbReference>
<protein>
    <submittedName>
        <fullName evidence="2">Uncharacterized protein</fullName>
    </submittedName>
</protein>
<organism evidence="2 3">
    <name type="scientific">Piloderma croceum (strain F 1598)</name>
    <dbReference type="NCBI Taxonomy" id="765440"/>
    <lineage>
        <taxon>Eukaryota</taxon>
        <taxon>Fungi</taxon>
        <taxon>Dikarya</taxon>
        <taxon>Basidiomycota</taxon>
        <taxon>Agaricomycotina</taxon>
        <taxon>Agaricomycetes</taxon>
        <taxon>Agaricomycetidae</taxon>
        <taxon>Atheliales</taxon>
        <taxon>Atheliaceae</taxon>
        <taxon>Piloderma</taxon>
    </lineage>
</organism>
<evidence type="ECO:0000313" key="2">
    <source>
        <dbReference type="EMBL" id="KIM77682.1"/>
    </source>
</evidence>
<proteinExistence type="predicted"/>
<feature type="region of interest" description="Disordered" evidence="1">
    <location>
        <begin position="30"/>
        <end position="52"/>
    </location>
</feature>
<evidence type="ECO:0000256" key="1">
    <source>
        <dbReference type="SAM" id="MobiDB-lite"/>
    </source>
</evidence>
<feature type="region of interest" description="Disordered" evidence="1">
    <location>
        <begin position="120"/>
        <end position="140"/>
    </location>
</feature>
<dbReference type="AlphaFoldDB" id="A0A0C3BK22"/>
<dbReference type="OrthoDB" id="3051494at2759"/>
<sequence>MLSEEQAAAVGFFFPANLTHQHQLLSIHPSKHPLPFSADHQQKESVSAQLHTSSSSLTAARITKRQCAVHGCTRVSAEACGLCKGCCGIRGQGCTTRSHRTGPPTKVQANSFVPARPSAASLSPLSIPTPATQTESTSFTTISSSVTKAVPHLFREDMNPVWEKEWNDREQAVRERREAAELKHKNEQAMARQVVIQVWRQDGFAPIMIRHQNILTYPTLNIAQSEALMMKIGTNSGAAFEIWNPRTRSWSLEDVNHSMNLKGQPQLLIRFMGVRHCLGFEHLIGEISERPPALTVDTRKHYLGTNDDDDDERNVREARRAVASTWLDSSSQSSITSHSSPVSSSSSPFPSSPIASEVSSSNTYELEMFGTTKFSQSNSPITNSPMLIPDYDLLWAQGYVHVPNASSWPSEMYARDMAWGLTKLKESRKNLEQRFRSVFPGVPFVKATFYRQLDAFFGSTVREMDHCRALTRSAGGLWMDWRASSSGWKQVAERKKKCSDRK</sequence>
<reference evidence="2 3" key="1">
    <citation type="submission" date="2014-04" db="EMBL/GenBank/DDBJ databases">
        <authorList>
            <consortium name="DOE Joint Genome Institute"/>
            <person name="Kuo A."/>
            <person name="Tarkka M."/>
            <person name="Buscot F."/>
            <person name="Kohler A."/>
            <person name="Nagy L.G."/>
            <person name="Floudas D."/>
            <person name="Copeland A."/>
            <person name="Barry K.W."/>
            <person name="Cichocki N."/>
            <person name="Veneault-Fourrey C."/>
            <person name="LaButti K."/>
            <person name="Lindquist E.A."/>
            <person name="Lipzen A."/>
            <person name="Lundell T."/>
            <person name="Morin E."/>
            <person name="Murat C."/>
            <person name="Sun H."/>
            <person name="Tunlid A."/>
            <person name="Henrissat B."/>
            <person name="Grigoriev I.V."/>
            <person name="Hibbett D.S."/>
            <person name="Martin F."/>
            <person name="Nordberg H.P."/>
            <person name="Cantor M.N."/>
            <person name="Hua S.X."/>
        </authorList>
    </citation>
    <scope>NUCLEOTIDE SEQUENCE [LARGE SCALE GENOMIC DNA]</scope>
    <source>
        <strain evidence="2 3">F 1598</strain>
    </source>
</reference>
<accession>A0A0C3BK22</accession>
<reference evidence="3" key="2">
    <citation type="submission" date="2015-01" db="EMBL/GenBank/DDBJ databases">
        <title>Evolutionary Origins and Diversification of the Mycorrhizal Mutualists.</title>
        <authorList>
            <consortium name="DOE Joint Genome Institute"/>
            <consortium name="Mycorrhizal Genomics Consortium"/>
            <person name="Kohler A."/>
            <person name="Kuo A."/>
            <person name="Nagy L.G."/>
            <person name="Floudas D."/>
            <person name="Copeland A."/>
            <person name="Barry K.W."/>
            <person name="Cichocki N."/>
            <person name="Veneault-Fourrey C."/>
            <person name="LaButti K."/>
            <person name="Lindquist E.A."/>
            <person name="Lipzen A."/>
            <person name="Lundell T."/>
            <person name="Morin E."/>
            <person name="Murat C."/>
            <person name="Riley R."/>
            <person name="Ohm R."/>
            <person name="Sun H."/>
            <person name="Tunlid A."/>
            <person name="Henrissat B."/>
            <person name="Grigoriev I.V."/>
            <person name="Hibbett D.S."/>
            <person name="Martin F."/>
        </authorList>
    </citation>
    <scope>NUCLEOTIDE SEQUENCE [LARGE SCALE GENOMIC DNA]</scope>
    <source>
        <strain evidence="3">F 1598</strain>
    </source>
</reference>
<gene>
    <name evidence="2" type="ORF">PILCRDRAFT_11771</name>
</gene>
<keyword evidence="3" id="KW-1185">Reference proteome</keyword>